<dbReference type="Proteomes" id="UP001497535">
    <property type="component" value="Unassembled WGS sequence"/>
</dbReference>
<name>A0ACB1AI20_MELEN</name>
<keyword evidence="2" id="KW-1185">Reference proteome</keyword>
<protein>
    <submittedName>
        <fullName evidence="1">Uncharacterized protein</fullName>
    </submittedName>
</protein>
<dbReference type="EMBL" id="CAVMJV010000086">
    <property type="protein sequence ID" value="CAK5091176.1"/>
    <property type="molecule type" value="Genomic_DNA"/>
</dbReference>
<organism evidence="1 2">
    <name type="scientific">Meloidogyne enterolobii</name>
    <name type="common">Root-knot nematode worm</name>
    <name type="synonym">Meloidogyne mayaguensis</name>
    <dbReference type="NCBI Taxonomy" id="390850"/>
    <lineage>
        <taxon>Eukaryota</taxon>
        <taxon>Metazoa</taxon>
        <taxon>Ecdysozoa</taxon>
        <taxon>Nematoda</taxon>
        <taxon>Chromadorea</taxon>
        <taxon>Rhabditida</taxon>
        <taxon>Tylenchina</taxon>
        <taxon>Tylenchomorpha</taxon>
        <taxon>Tylenchoidea</taxon>
        <taxon>Meloidogynidae</taxon>
        <taxon>Meloidogyninae</taxon>
        <taxon>Meloidogyne</taxon>
    </lineage>
</organism>
<evidence type="ECO:0000313" key="1">
    <source>
        <dbReference type="EMBL" id="CAK5091176.1"/>
    </source>
</evidence>
<reference evidence="1" key="1">
    <citation type="submission" date="2023-11" db="EMBL/GenBank/DDBJ databases">
        <authorList>
            <person name="Poullet M."/>
        </authorList>
    </citation>
    <scope>NUCLEOTIDE SEQUENCE</scope>
    <source>
        <strain evidence="1">E1834</strain>
    </source>
</reference>
<proteinExistence type="predicted"/>
<sequence length="89" mass="9571">MAAFLPPFRTSPGSPSPPPWPVAGGGGTVLPVKLVLGQDGIGMLGGLRAMLRVPRGDADEYIAERRVGLSMRLYNAGRLRDRLARDNMR</sequence>
<accession>A0ACB1AI20</accession>
<gene>
    <name evidence="1" type="ORF">MENTE1834_LOCUS39001</name>
</gene>
<comment type="caution">
    <text evidence="1">The sequence shown here is derived from an EMBL/GenBank/DDBJ whole genome shotgun (WGS) entry which is preliminary data.</text>
</comment>
<evidence type="ECO:0000313" key="2">
    <source>
        <dbReference type="Proteomes" id="UP001497535"/>
    </source>
</evidence>